<evidence type="ECO:0000256" key="1">
    <source>
        <dbReference type="SAM" id="MobiDB-lite"/>
    </source>
</evidence>
<proteinExistence type="predicted"/>
<evidence type="ECO:0000313" key="2">
    <source>
        <dbReference type="EMBL" id="GIX91085.1"/>
    </source>
</evidence>
<comment type="caution">
    <text evidence="2">The sequence shown here is derived from an EMBL/GenBank/DDBJ whole genome shotgun (WGS) entry which is preliminary data.</text>
</comment>
<feature type="compositionally biased region" description="Polar residues" evidence="1">
    <location>
        <begin position="1"/>
        <end position="13"/>
    </location>
</feature>
<protein>
    <submittedName>
        <fullName evidence="2">Neural-cadherin</fullName>
    </submittedName>
</protein>
<dbReference type="AlphaFoldDB" id="A0AAV4P539"/>
<gene>
    <name evidence="2" type="primary">CadN</name>
    <name evidence="2" type="ORF">CEXT_525761</name>
</gene>
<evidence type="ECO:0000313" key="3">
    <source>
        <dbReference type="Proteomes" id="UP001054945"/>
    </source>
</evidence>
<sequence>MSVPTMQTGTNHDAGTEDLQAEHQDSGHVQTPRVSAPFSVYIEVYSEELLPEDEIDQTLENNQILPVRQKRSVRPTKSYEYKETDGSKPGKVMFQLDKKHPQETYKMEGPVKWVEVDSSGDVRVKEPWDYEQLGKEKTIDFWVFVTGPNINGESSSLLLIPCDSLKPSLKKITNKVS</sequence>
<dbReference type="Gene3D" id="2.60.40.60">
    <property type="entry name" value="Cadherins"/>
    <property type="match status" value="1"/>
</dbReference>
<feature type="region of interest" description="Disordered" evidence="1">
    <location>
        <begin position="1"/>
        <end position="32"/>
    </location>
</feature>
<keyword evidence="3" id="KW-1185">Reference proteome</keyword>
<dbReference type="Proteomes" id="UP001054945">
    <property type="component" value="Unassembled WGS sequence"/>
</dbReference>
<dbReference type="EMBL" id="BPLR01021556">
    <property type="protein sequence ID" value="GIX91085.1"/>
    <property type="molecule type" value="Genomic_DNA"/>
</dbReference>
<name>A0AAV4P539_CAEEX</name>
<organism evidence="2 3">
    <name type="scientific">Caerostris extrusa</name>
    <name type="common">Bark spider</name>
    <name type="synonym">Caerostris bankana</name>
    <dbReference type="NCBI Taxonomy" id="172846"/>
    <lineage>
        <taxon>Eukaryota</taxon>
        <taxon>Metazoa</taxon>
        <taxon>Ecdysozoa</taxon>
        <taxon>Arthropoda</taxon>
        <taxon>Chelicerata</taxon>
        <taxon>Arachnida</taxon>
        <taxon>Araneae</taxon>
        <taxon>Araneomorphae</taxon>
        <taxon>Entelegynae</taxon>
        <taxon>Araneoidea</taxon>
        <taxon>Araneidae</taxon>
        <taxon>Caerostris</taxon>
    </lineage>
</organism>
<reference evidence="2 3" key="1">
    <citation type="submission" date="2021-06" db="EMBL/GenBank/DDBJ databases">
        <title>Caerostris extrusa draft genome.</title>
        <authorList>
            <person name="Kono N."/>
            <person name="Arakawa K."/>
        </authorList>
    </citation>
    <scope>NUCLEOTIDE SEQUENCE [LARGE SCALE GENOMIC DNA]</scope>
</reference>
<accession>A0AAV4P539</accession>